<evidence type="ECO:0000313" key="11">
    <source>
        <dbReference type="EMBL" id="CAB4813173.1"/>
    </source>
</evidence>
<dbReference type="Gene3D" id="1.20.140.10">
    <property type="entry name" value="Butyryl-CoA Dehydrogenase, subunit A, domain 3"/>
    <property type="match status" value="1"/>
</dbReference>
<keyword evidence="4" id="KW-0285">Flavoprotein</keyword>
<dbReference type="EMBL" id="CAEZYR010000004">
    <property type="protein sequence ID" value="CAB4726874.1"/>
    <property type="molecule type" value="Genomic_DNA"/>
</dbReference>
<evidence type="ECO:0000259" key="8">
    <source>
        <dbReference type="Pfam" id="PF02770"/>
    </source>
</evidence>
<proteinExistence type="inferred from homology"/>
<evidence type="ECO:0000256" key="2">
    <source>
        <dbReference type="ARBA" id="ARBA00009347"/>
    </source>
</evidence>
<evidence type="ECO:0000313" key="12">
    <source>
        <dbReference type="EMBL" id="CAB4888471.1"/>
    </source>
</evidence>
<comment type="subunit">
    <text evidence="3">Homodimer.</text>
</comment>
<dbReference type="GO" id="GO:0003995">
    <property type="term" value="F:acyl-CoA dehydrogenase activity"/>
    <property type="evidence" value="ECO:0007669"/>
    <property type="project" value="TreeGrafter"/>
</dbReference>
<feature type="domain" description="Acyl-CoA dehydrogenase/oxidase N-terminal" evidence="9">
    <location>
        <begin position="10"/>
        <end position="126"/>
    </location>
</feature>
<gene>
    <name evidence="10" type="ORF">UFOPK2754_00215</name>
    <name evidence="11" type="ORF">UFOPK3139_00150</name>
    <name evidence="12" type="ORF">UFOPK3543_00034</name>
</gene>
<dbReference type="InterPro" id="IPR050741">
    <property type="entry name" value="Acyl-CoA_dehydrogenase"/>
</dbReference>
<reference evidence="11" key="1">
    <citation type="submission" date="2020-05" db="EMBL/GenBank/DDBJ databases">
        <authorList>
            <person name="Chiriac C."/>
            <person name="Salcher M."/>
            <person name="Ghai R."/>
            <person name="Kavagutti S V."/>
        </authorList>
    </citation>
    <scope>NUCLEOTIDE SEQUENCE</scope>
</reference>
<accession>A0A6J6YY06</accession>
<evidence type="ECO:0000256" key="3">
    <source>
        <dbReference type="ARBA" id="ARBA00011738"/>
    </source>
</evidence>
<evidence type="ECO:0000256" key="1">
    <source>
        <dbReference type="ARBA" id="ARBA00001974"/>
    </source>
</evidence>
<evidence type="ECO:0000256" key="5">
    <source>
        <dbReference type="ARBA" id="ARBA00022827"/>
    </source>
</evidence>
<evidence type="ECO:0000259" key="9">
    <source>
        <dbReference type="Pfam" id="PF02771"/>
    </source>
</evidence>
<dbReference type="InterPro" id="IPR006091">
    <property type="entry name" value="Acyl-CoA_Oxase/DH_mid-dom"/>
</dbReference>
<evidence type="ECO:0000313" key="10">
    <source>
        <dbReference type="EMBL" id="CAB4726874.1"/>
    </source>
</evidence>
<dbReference type="PANTHER" id="PTHR48083">
    <property type="entry name" value="MEDIUM-CHAIN SPECIFIC ACYL-COA DEHYDROGENASE, MITOCHONDRIAL-RELATED"/>
    <property type="match status" value="1"/>
</dbReference>
<name>A0A6J6YY06_9ZZZZ</name>
<organism evidence="11">
    <name type="scientific">freshwater metagenome</name>
    <dbReference type="NCBI Taxonomy" id="449393"/>
    <lineage>
        <taxon>unclassified sequences</taxon>
        <taxon>metagenomes</taxon>
        <taxon>ecological metagenomes</taxon>
    </lineage>
</organism>
<dbReference type="Pfam" id="PF00441">
    <property type="entry name" value="Acyl-CoA_dh_1"/>
    <property type="match status" value="1"/>
</dbReference>
<dbReference type="EMBL" id="CAFABA010000003">
    <property type="protein sequence ID" value="CAB4813173.1"/>
    <property type="molecule type" value="Genomic_DNA"/>
</dbReference>
<dbReference type="Pfam" id="PF02770">
    <property type="entry name" value="Acyl-CoA_dh_M"/>
    <property type="match status" value="1"/>
</dbReference>
<dbReference type="FunFam" id="2.40.110.10:FF:000002">
    <property type="entry name" value="Acyl-CoA dehydrogenase fadE12"/>
    <property type="match status" value="1"/>
</dbReference>
<dbReference type="InterPro" id="IPR013786">
    <property type="entry name" value="AcylCoA_DH/ox_N"/>
</dbReference>
<dbReference type="SUPFAM" id="SSF47203">
    <property type="entry name" value="Acyl-CoA dehydrogenase C-terminal domain-like"/>
    <property type="match status" value="1"/>
</dbReference>
<dbReference type="GO" id="GO:0033539">
    <property type="term" value="P:fatty acid beta-oxidation using acyl-CoA dehydrogenase"/>
    <property type="evidence" value="ECO:0007669"/>
    <property type="project" value="TreeGrafter"/>
</dbReference>
<dbReference type="AlphaFoldDB" id="A0A6J6YY06"/>
<dbReference type="InterPro" id="IPR009075">
    <property type="entry name" value="AcylCo_DH/oxidase_C"/>
</dbReference>
<comment type="similarity">
    <text evidence="2">Belongs to the acyl-CoA dehydrogenase family.</text>
</comment>
<dbReference type="InterPro" id="IPR036250">
    <property type="entry name" value="AcylCo_DH-like_C"/>
</dbReference>
<evidence type="ECO:0000256" key="4">
    <source>
        <dbReference type="ARBA" id="ARBA00022630"/>
    </source>
</evidence>
<dbReference type="Pfam" id="PF02771">
    <property type="entry name" value="Acyl-CoA_dh_N"/>
    <property type="match status" value="1"/>
</dbReference>
<keyword evidence="6" id="KW-0560">Oxidoreductase</keyword>
<dbReference type="EMBL" id="CAFBMH010000001">
    <property type="protein sequence ID" value="CAB4888471.1"/>
    <property type="molecule type" value="Genomic_DNA"/>
</dbReference>
<dbReference type="SUPFAM" id="SSF56645">
    <property type="entry name" value="Acyl-CoA dehydrogenase NM domain-like"/>
    <property type="match status" value="1"/>
</dbReference>
<dbReference type="GO" id="GO:0050660">
    <property type="term" value="F:flavin adenine dinucleotide binding"/>
    <property type="evidence" value="ECO:0007669"/>
    <property type="project" value="InterPro"/>
</dbReference>
<dbReference type="GO" id="GO:0005737">
    <property type="term" value="C:cytoplasm"/>
    <property type="evidence" value="ECO:0007669"/>
    <property type="project" value="TreeGrafter"/>
</dbReference>
<evidence type="ECO:0000259" key="7">
    <source>
        <dbReference type="Pfam" id="PF00441"/>
    </source>
</evidence>
<dbReference type="InterPro" id="IPR037069">
    <property type="entry name" value="AcylCoA_DH/ox_N_sf"/>
</dbReference>
<dbReference type="PANTHER" id="PTHR48083:SF13">
    <property type="entry name" value="ACYL-COA DEHYDROGENASE FAMILY MEMBER 11"/>
    <property type="match status" value="1"/>
</dbReference>
<dbReference type="InterPro" id="IPR009100">
    <property type="entry name" value="AcylCoA_DH/oxidase_NM_dom_sf"/>
</dbReference>
<comment type="cofactor">
    <cofactor evidence="1">
        <name>FAD</name>
        <dbReference type="ChEBI" id="CHEBI:57692"/>
    </cofactor>
</comment>
<protein>
    <submittedName>
        <fullName evidence="11">Unannotated protein</fullName>
    </submittedName>
</protein>
<keyword evidence="5" id="KW-0274">FAD</keyword>
<dbReference type="Gene3D" id="2.40.110.10">
    <property type="entry name" value="Butyryl-CoA Dehydrogenase, subunit A, domain 2"/>
    <property type="match status" value="1"/>
</dbReference>
<sequence>MAWDFSTEPEFQAKLDWMREFLDHEILPLETIEYDVTEEQWKVLTDPLKAEVKRQGLWACHLDHELGGQGFGQVKLALMHEILGRSTTIAPGIFGNQAPDSGNAELIAIGGDPEQKKLWLEPLLDGRMRSGYSMTEPDVAGSDPTLIRTSAVLDGDEYVVNGHKWFTSQGSKADFLIVMVVTNPDVHAYQGSSMIIVPNATPGVNIVRDVPNMHHPAAAHGPNRQPGGHAEIIYDNVRVPRANLIGNPGDGFLLAQKRLGPGRIHHAMRWLGQARRAFDMMCERALSRYSHGSLLAEKQMIQDFIAESYIDIETAKMLCMKAAWHMDQVGASRSRVEIAAIKVYGTKMLYNVIDRAIQVHGALGYTTDIPLEEMYRNARASRLVDGADEVHKVTIARQLLKGYAPVEGWPTEFVPTRRAAALEKFAALVDIEASNS</sequence>
<feature type="domain" description="Acyl-CoA dehydrogenase/oxidase C-terminal" evidence="7">
    <location>
        <begin position="249"/>
        <end position="400"/>
    </location>
</feature>
<dbReference type="Gene3D" id="1.10.540.10">
    <property type="entry name" value="Acyl-CoA dehydrogenase/oxidase, N-terminal domain"/>
    <property type="match status" value="1"/>
</dbReference>
<evidence type="ECO:0000256" key="6">
    <source>
        <dbReference type="ARBA" id="ARBA00023002"/>
    </source>
</evidence>
<dbReference type="InterPro" id="IPR046373">
    <property type="entry name" value="Acyl-CoA_Oxase/DH_mid-dom_sf"/>
</dbReference>
<feature type="domain" description="Acyl-CoA oxidase/dehydrogenase middle" evidence="8">
    <location>
        <begin position="132"/>
        <end position="210"/>
    </location>
</feature>